<evidence type="ECO:0000313" key="2">
    <source>
        <dbReference type="EMBL" id="MFC7128432.1"/>
    </source>
</evidence>
<sequence length="317" mass="36250">MSSQPEPEIVDRMQSHAPPKNLSSHISEMPDRVRENLILRRKIWPRMNVFNENWMCFLAGETGDGKSYAALRLAEALDPTFGPHRVTYSVEEFLEIAASDLPEGAIIVLEEAGVAAGNRNWYTVANQVLDALTQTWRHRNNGAIMTAPDFDLIDSHVQRRFHHLGVMVGKDESAGISKARWKFIQTNNETGKMYKKYHRMIGDDGVLRRHKWMKFQLPTPELVEEYESTKGEFTDDLIDDLLEKVRAESKEAEAEQLSPVQVAKEILDEGRVEEYISEASGGEYFDRALLKMDYGVSEDESKQIKKYVVREADLDVM</sequence>
<accession>A0ABD5XJA4</accession>
<dbReference type="RefSeq" id="WP_390242795.1">
    <property type="nucleotide sequence ID" value="NZ_JBHTAB010000001.1"/>
</dbReference>
<gene>
    <name evidence="2" type="ORF">ACFQI8_03360</name>
</gene>
<dbReference type="InterPro" id="IPR027417">
    <property type="entry name" value="P-loop_NTPase"/>
</dbReference>
<protein>
    <recommendedName>
        <fullName evidence="4">AAA family ATPase</fullName>
    </recommendedName>
</protein>
<keyword evidence="3" id="KW-1185">Reference proteome</keyword>
<evidence type="ECO:0000256" key="1">
    <source>
        <dbReference type="SAM" id="MobiDB-lite"/>
    </source>
</evidence>
<evidence type="ECO:0008006" key="4">
    <source>
        <dbReference type="Google" id="ProtNLM"/>
    </source>
</evidence>
<dbReference type="AlphaFoldDB" id="A0ABD5XJA4"/>
<name>A0ABD5XJA4_9EURY</name>
<comment type="caution">
    <text evidence="2">The sequence shown here is derived from an EMBL/GenBank/DDBJ whole genome shotgun (WGS) entry which is preliminary data.</text>
</comment>
<organism evidence="2 3">
    <name type="scientific">Haloferax chudinovii</name>
    <dbReference type="NCBI Taxonomy" id="1109010"/>
    <lineage>
        <taxon>Archaea</taxon>
        <taxon>Methanobacteriati</taxon>
        <taxon>Methanobacteriota</taxon>
        <taxon>Stenosarchaea group</taxon>
        <taxon>Halobacteria</taxon>
        <taxon>Halobacteriales</taxon>
        <taxon>Haloferacaceae</taxon>
        <taxon>Haloferax</taxon>
    </lineage>
</organism>
<proteinExistence type="predicted"/>
<dbReference type="Gene3D" id="3.40.50.300">
    <property type="entry name" value="P-loop containing nucleotide triphosphate hydrolases"/>
    <property type="match status" value="1"/>
</dbReference>
<feature type="region of interest" description="Disordered" evidence="1">
    <location>
        <begin position="1"/>
        <end position="26"/>
    </location>
</feature>
<dbReference type="EMBL" id="JBHTAB010000001">
    <property type="protein sequence ID" value="MFC7128432.1"/>
    <property type="molecule type" value="Genomic_DNA"/>
</dbReference>
<dbReference type="SUPFAM" id="SSF52540">
    <property type="entry name" value="P-loop containing nucleoside triphosphate hydrolases"/>
    <property type="match status" value="1"/>
</dbReference>
<evidence type="ECO:0000313" key="3">
    <source>
        <dbReference type="Proteomes" id="UP001596460"/>
    </source>
</evidence>
<reference evidence="2 3" key="1">
    <citation type="journal article" date="2019" name="Int. J. Syst. Evol. Microbiol.">
        <title>The Global Catalogue of Microorganisms (GCM) 10K type strain sequencing project: providing services to taxonomists for standard genome sequencing and annotation.</title>
        <authorList>
            <consortium name="The Broad Institute Genomics Platform"/>
            <consortium name="The Broad Institute Genome Sequencing Center for Infectious Disease"/>
            <person name="Wu L."/>
            <person name="Ma J."/>
        </authorList>
    </citation>
    <scope>NUCLEOTIDE SEQUENCE [LARGE SCALE GENOMIC DNA]</scope>
    <source>
        <strain evidence="2 3">DSM 26526</strain>
    </source>
</reference>
<dbReference type="Proteomes" id="UP001596460">
    <property type="component" value="Unassembled WGS sequence"/>
</dbReference>